<evidence type="ECO:0000259" key="2">
    <source>
        <dbReference type="Pfam" id="PF01326"/>
    </source>
</evidence>
<dbReference type="InterPro" id="IPR036637">
    <property type="entry name" value="Phosphohistidine_dom_sf"/>
</dbReference>
<dbReference type="Gene3D" id="1.10.189.10">
    <property type="entry name" value="Pyruvate Phosphate Dikinase, domain 2"/>
    <property type="match status" value="1"/>
</dbReference>
<organism evidence="3 4">
    <name type="scientific">Azospirillum griseum</name>
    <dbReference type="NCBI Taxonomy" id="2496639"/>
    <lineage>
        <taxon>Bacteria</taxon>
        <taxon>Pseudomonadati</taxon>
        <taxon>Pseudomonadota</taxon>
        <taxon>Alphaproteobacteria</taxon>
        <taxon>Rhodospirillales</taxon>
        <taxon>Azospirillaceae</taxon>
        <taxon>Azospirillum</taxon>
    </lineage>
</organism>
<keyword evidence="3" id="KW-0670">Pyruvate</keyword>
<accession>A0A431VI90</accession>
<dbReference type="Gene3D" id="3.30.1490.20">
    <property type="entry name" value="ATP-grasp fold, A domain"/>
    <property type="match status" value="1"/>
</dbReference>
<dbReference type="GO" id="GO:0005524">
    <property type="term" value="F:ATP binding"/>
    <property type="evidence" value="ECO:0007669"/>
    <property type="project" value="InterPro"/>
</dbReference>
<dbReference type="InterPro" id="IPR008279">
    <property type="entry name" value="PEP-util_enz_mobile_dom"/>
</dbReference>
<dbReference type="EC" id="2.7.9.1" evidence="3"/>
<dbReference type="Gene3D" id="3.30.470.20">
    <property type="entry name" value="ATP-grasp fold, B domain"/>
    <property type="match status" value="1"/>
</dbReference>
<dbReference type="OrthoDB" id="9765468at2"/>
<dbReference type="Proteomes" id="UP000277007">
    <property type="component" value="Unassembled WGS sequence"/>
</dbReference>
<evidence type="ECO:0000259" key="1">
    <source>
        <dbReference type="Pfam" id="PF00391"/>
    </source>
</evidence>
<dbReference type="AlphaFoldDB" id="A0A431VI90"/>
<gene>
    <name evidence="3" type="ORF">EJ903_11325</name>
</gene>
<dbReference type="PANTHER" id="PTHR22931">
    <property type="entry name" value="PHOSPHOENOLPYRUVATE DIKINASE-RELATED"/>
    <property type="match status" value="1"/>
</dbReference>
<dbReference type="SUPFAM" id="SSF56059">
    <property type="entry name" value="Glutathione synthetase ATP-binding domain-like"/>
    <property type="match status" value="1"/>
</dbReference>
<keyword evidence="3" id="KW-0418">Kinase</keyword>
<proteinExistence type="predicted"/>
<reference evidence="3 4" key="1">
    <citation type="submission" date="2018-12" db="EMBL/GenBank/DDBJ databases">
        <authorList>
            <person name="Yang Y."/>
        </authorList>
    </citation>
    <scope>NUCLEOTIDE SEQUENCE [LARGE SCALE GENOMIC DNA]</scope>
    <source>
        <strain evidence="3 4">L-25-5w-1</strain>
    </source>
</reference>
<dbReference type="InterPro" id="IPR010121">
    <property type="entry name" value="Pyruvate_phosphate_dikinase"/>
</dbReference>
<feature type="domain" description="PEP-utilising enzyme mobile" evidence="1">
    <location>
        <begin position="498"/>
        <end position="578"/>
    </location>
</feature>
<comment type="caution">
    <text evidence="3">The sequence shown here is derived from an EMBL/GenBank/DDBJ whole genome shotgun (WGS) entry which is preliminary data.</text>
</comment>
<dbReference type="SUPFAM" id="SSF52009">
    <property type="entry name" value="Phosphohistidine domain"/>
    <property type="match status" value="1"/>
</dbReference>
<keyword evidence="4" id="KW-1185">Reference proteome</keyword>
<dbReference type="GO" id="GO:0050242">
    <property type="term" value="F:pyruvate, phosphate dikinase activity"/>
    <property type="evidence" value="ECO:0007669"/>
    <property type="project" value="UniProtKB-EC"/>
</dbReference>
<keyword evidence="3" id="KW-0808">Transferase</keyword>
<dbReference type="Pfam" id="PF01326">
    <property type="entry name" value="PPDK_N"/>
    <property type="match status" value="2"/>
</dbReference>
<evidence type="ECO:0000313" key="3">
    <source>
        <dbReference type="EMBL" id="RTR20132.1"/>
    </source>
</evidence>
<protein>
    <submittedName>
        <fullName evidence="3">Pyruvate, phosphate dikinase</fullName>
        <ecNumber evidence="3">2.7.9.1</ecNumber>
    </submittedName>
</protein>
<dbReference type="PANTHER" id="PTHR22931:SF9">
    <property type="entry name" value="PYRUVATE, PHOSPHATE DIKINASE 1, CHLOROPLASTIC"/>
    <property type="match status" value="1"/>
</dbReference>
<dbReference type="GO" id="GO:0016301">
    <property type="term" value="F:kinase activity"/>
    <property type="evidence" value="ECO:0007669"/>
    <property type="project" value="UniProtKB-KW"/>
</dbReference>
<feature type="domain" description="Pyruvate phosphate dikinase AMP/ATP-binding" evidence="2">
    <location>
        <begin position="122"/>
        <end position="366"/>
    </location>
</feature>
<name>A0A431VI90_9PROT</name>
<dbReference type="NCBIfam" id="NF004531">
    <property type="entry name" value="PRK05878.1"/>
    <property type="match status" value="1"/>
</dbReference>
<evidence type="ECO:0000313" key="4">
    <source>
        <dbReference type="Proteomes" id="UP000277007"/>
    </source>
</evidence>
<dbReference type="EMBL" id="RXMA01000009">
    <property type="protein sequence ID" value="RTR20132.1"/>
    <property type="molecule type" value="Genomic_DNA"/>
</dbReference>
<sequence length="618" mass="64590">MLQTEAFGVSRKAGRGRHHMDAVLGVGMIEGVFGATPRAAEHRVAPVAKPFAVPLDPLADFGSWIVEFGVGAPLPAGNAVGPDRLGGKGAGLVAMARLGVPVPPGFTITTEAGRRMAAAGEAAQLPPAFEARIAEALARLEGRAGSRFGGTDAPLLLAVRSGAQASMPGMMDTVLNLGLNDRTVLALAARHGDARFAYDCYRRLIQTYAPVVLGVPGRVFDRLLDEFKDARGLLRDADLTAEDWQTLLPQFLAAVQAHTGQPFPQEPAAQLRAAILAVFRSWMNPRAVAYRALHAIPDSWGTAVTVQAMVFGNRGEDSGSGVLFTRDPSTGEPGLCGEFLANAQGEDVVSGIRDPDPLAARADDARADRSMERRLPAVYADLCAVSARLERAFGDMQDIEFTVESGRLFVLQTRSGKRSAAAAVRIAVDLADEGIISRRTAVERVDPQALDELLRPVLSPEAAPNAIATGLAASPGAATGRAVFTAEEAVRLAQAGVPVILCRPETLPDEICGMQAAVGILTARGGFTSHAATVARGLGRPCVAGARALRIEPEAGRMTIGTILVQAGDLLTIDGGSGAVLLGAAPLLTPQADGAVARLLAWTQAEGRRAEDPARIRA</sequence>
<dbReference type="Gene3D" id="3.50.30.10">
    <property type="entry name" value="Phosphohistidine domain"/>
    <property type="match status" value="1"/>
</dbReference>
<dbReference type="InterPro" id="IPR013815">
    <property type="entry name" value="ATP_grasp_subdomain_1"/>
</dbReference>
<dbReference type="Pfam" id="PF00391">
    <property type="entry name" value="PEP-utilizers"/>
    <property type="match status" value="1"/>
</dbReference>
<dbReference type="InterPro" id="IPR002192">
    <property type="entry name" value="PPDK_AMP/ATP-bd"/>
</dbReference>
<dbReference type="Gene3D" id="1.20.80.30">
    <property type="match status" value="1"/>
</dbReference>
<feature type="domain" description="Pyruvate phosphate dikinase AMP/ATP-binding" evidence="2">
    <location>
        <begin position="381"/>
        <end position="428"/>
    </location>
</feature>